<gene>
    <name evidence="3" type="primary">LOC118882026</name>
</gene>
<dbReference type="RefSeq" id="XP_036683418.1">
    <property type="nucleotide sequence ID" value="XM_036827523.1"/>
</dbReference>
<dbReference type="GeneID" id="118882026"/>
<name>A0A8B8VEX3_BALMU</name>
<sequence>MMQSPAHETGGQVRNVSDPSPPGISIRAKARAEGPSGTPHPGKPQTTTPSSVTLPQSPESQVAGALGDTQTEPSLDQVLRERDEAIAKKRAVEAELDIFKAKLRAVEAQLLEVLEEKLRLRQEVEAWEVGWTCRLGSGGRTPGTSLAPEPALPPPGRHAAAGEAAGRESAAERVQGRSGSPHGPWNCQDLLGPIHPESVGTLAVRQLSPRPWEE</sequence>
<feature type="compositionally biased region" description="Polar residues" evidence="1">
    <location>
        <begin position="44"/>
        <end position="60"/>
    </location>
</feature>
<accession>A0A8B8VEX3</accession>
<dbReference type="OrthoDB" id="9709592at2759"/>
<reference evidence="3" key="1">
    <citation type="submission" date="2025-08" db="UniProtKB">
        <authorList>
            <consortium name="RefSeq"/>
        </authorList>
    </citation>
    <scope>IDENTIFICATION</scope>
    <source>
        <tissue evidence="3">Epidermis and Blubber</tissue>
    </source>
</reference>
<evidence type="ECO:0000313" key="3">
    <source>
        <dbReference type="RefSeq" id="XP_036683418.1"/>
    </source>
</evidence>
<evidence type="ECO:0000256" key="1">
    <source>
        <dbReference type="SAM" id="MobiDB-lite"/>
    </source>
</evidence>
<feature type="compositionally biased region" description="Basic and acidic residues" evidence="1">
    <location>
        <begin position="165"/>
        <end position="175"/>
    </location>
</feature>
<protein>
    <submittedName>
        <fullName evidence="3">Uncharacterized protein LOC118882026 isoform X1</fullName>
    </submittedName>
</protein>
<organism evidence="2 3">
    <name type="scientific">Balaenoptera musculus</name>
    <name type="common">Blue whale</name>
    <dbReference type="NCBI Taxonomy" id="9771"/>
    <lineage>
        <taxon>Eukaryota</taxon>
        <taxon>Metazoa</taxon>
        <taxon>Chordata</taxon>
        <taxon>Craniata</taxon>
        <taxon>Vertebrata</taxon>
        <taxon>Euteleostomi</taxon>
        <taxon>Mammalia</taxon>
        <taxon>Eutheria</taxon>
        <taxon>Laurasiatheria</taxon>
        <taxon>Artiodactyla</taxon>
        <taxon>Whippomorpha</taxon>
        <taxon>Cetacea</taxon>
        <taxon>Mysticeti</taxon>
        <taxon>Balaenopteridae</taxon>
        <taxon>Balaenoptera</taxon>
    </lineage>
</organism>
<feature type="region of interest" description="Disordered" evidence="1">
    <location>
        <begin position="139"/>
        <end position="192"/>
    </location>
</feature>
<keyword evidence="2" id="KW-1185">Reference proteome</keyword>
<dbReference type="KEGG" id="bmus:118882026"/>
<evidence type="ECO:0000313" key="2">
    <source>
        <dbReference type="Proteomes" id="UP000694857"/>
    </source>
</evidence>
<dbReference type="Proteomes" id="UP000694857">
    <property type="component" value="Chromosome 15"/>
</dbReference>
<feature type="region of interest" description="Disordered" evidence="1">
    <location>
        <begin position="1"/>
        <end position="77"/>
    </location>
</feature>
<proteinExistence type="predicted"/>
<dbReference type="AlphaFoldDB" id="A0A8B8VEX3"/>